<evidence type="ECO:0000313" key="1">
    <source>
        <dbReference type="EMBL" id="KAF7813119.1"/>
    </source>
</evidence>
<sequence length="29" mass="3405">MGSTRWDPELRERGPCFDRSIAHVYLVRG</sequence>
<proteinExistence type="predicted"/>
<evidence type="ECO:0000313" key="2">
    <source>
        <dbReference type="Proteomes" id="UP000634136"/>
    </source>
</evidence>
<name>A0A834TAG8_9FABA</name>
<dbReference type="Proteomes" id="UP000634136">
    <property type="component" value="Unassembled WGS sequence"/>
</dbReference>
<reference evidence="1" key="1">
    <citation type="submission" date="2020-09" db="EMBL/GenBank/DDBJ databases">
        <title>Genome-Enabled Discovery of Anthraquinone Biosynthesis in Senna tora.</title>
        <authorList>
            <person name="Kang S.-H."/>
            <person name="Pandey R.P."/>
            <person name="Lee C.-M."/>
            <person name="Sim J.-S."/>
            <person name="Jeong J.-T."/>
            <person name="Choi B.-S."/>
            <person name="Jung M."/>
            <person name="Ginzburg D."/>
            <person name="Zhao K."/>
            <person name="Won S.Y."/>
            <person name="Oh T.-J."/>
            <person name="Yu Y."/>
            <person name="Kim N.-H."/>
            <person name="Lee O.R."/>
            <person name="Lee T.-H."/>
            <person name="Bashyal P."/>
            <person name="Kim T.-S."/>
            <person name="Lee W.-H."/>
            <person name="Kawkins C."/>
            <person name="Kim C.-K."/>
            <person name="Kim J.S."/>
            <person name="Ahn B.O."/>
            <person name="Rhee S.Y."/>
            <person name="Sohng J.K."/>
        </authorList>
    </citation>
    <scope>NUCLEOTIDE SEQUENCE</scope>
    <source>
        <tissue evidence="1">Leaf</tissue>
    </source>
</reference>
<dbReference type="EMBL" id="JAAIUW010000010">
    <property type="protein sequence ID" value="KAF7813119.1"/>
    <property type="molecule type" value="Genomic_DNA"/>
</dbReference>
<accession>A0A834TAG8</accession>
<gene>
    <name evidence="1" type="ORF">G2W53_034095</name>
</gene>
<comment type="caution">
    <text evidence="1">The sequence shown here is derived from an EMBL/GenBank/DDBJ whole genome shotgun (WGS) entry which is preliminary data.</text>
</comment>
<keyword evidence="2" id="KW-1185">Reference proteome</keyword>
<organism evidence="1 2">
    <name type="scientific">Senna tora</name>
    <dbReference type="NCBI Taxonomy" id="362788"/>
    <lineage>
        <taxon>Eukaryota</taxon>
        <taxon>Viridiplantae</taxon>
        <taxon>Streptophyta</taxon>
        <taxon>Embryophyta</taxon>
        <taxon>Tracheophyta</taxon>
        <taxon>Spermatophyta</taxon>
        <taxon>Magnoliopsida</taxon>
        <taxon>eudicotyledons</taxon>
        <taxon>Gunneridae</taxon>
        <taxon>Pentapetalae</taxon>
        <taxon>rosids</taxon>
        <taxon>fabids</taxon>
        <taxon>Fabales</taxon>
        <taxon>Fabaceae</taxon>
        <taxon>Caesalpinioideae</taxon>
        <taxon>Cassia clade</taxon>
        <taxon>Senna</taxon>
    </lineage>
</organism>
<dbReference type="AlphaFoldDB" id="A0A834TAG8"/>
<protein>
    <submittedName>
        <fullName evidence="1">Uncharacterized protein</fullName>
    </submittedName>
</protein>